<gene>
    <name evidence="2" type="ORF">DFH08DRAFT_977684</name>
</gene>
<sequence length="987" mass="113217">MAQASRILPPGHLLGHYSNKNELYSVHWGSPDVIRQTPSPLQAPPINHEVWIPRFRELRHLSLEFPYLLFIPMCNPWHTPLFHSVNRICYNIPIVSHKDDGFRLAPEVANHWVHTERCLRVFGQELLRLVPHKRWMDRINPWFFPGHFQFLRCFETEKKARFAVWLSMENFLPLLGYVAMGLWLLQSETSEALYRGEDPPDWRGQVIEKTGLHPSFLEYAEQSVNWQEECIGAIYRIESPRDLTPEQREQRLEVESMLASIMRSTFPIPIYLSWGKLPQHMIINMLDVPEPFQDFVPGPRVLESLYVHQADDPGAGAFFERDSLRFSRWAVNAETFNWYEDPFIPPSKRTSATPIAPNHEPWNRKKMANESPVDRQRRTSRAAHAQKGGVPLKGIVFLWEKVDGHYIRQPQIRGEFPDLWDEYPGPQHRFDPFHNEWDLCELFANDDPVFGEGFAQAPDSDDETDATDAIFPQSIDMASQLAPTDTSTNVDTNMEIVHEEHPRNAVQEHPSRRQEHSNFEFEFLDGDYVPGDDELGPYTMESDLPKRDLAKASKECMSLVFLKCGMAPRTEDPEYEPVAANLLDALYKRFGFTMPPSPDTIDVRDPPKECLEPKHLASVIGMADIANQLASDKALQNILCTFFGQCLKARTVNDIDKALLDYHQPQRPKAAPTRFTINREYLTSMRNPAEQMYYYVLAEDGSGIGSEILLFPRATDLLEVLRQGWGPDITGVIKHLLARGIPFWLAYCSLQIMPKSTPAPVGLRPKGFKVDTTSGLGFRPHEHKFDEHDYRVYATGEISSSFTLPEGALPCNDDFFHGFDDDIYDVGDCLWDGTSKYAYWYDRLSDHEIDLLCSVYHIGTSRKKQAAGKGKVQEKADTDTDQASIVSWWPKPNAWARGSLDGSWWTPQCENNFFAKRLGHFAKGVFVLLRQSQWRSNLKFRREVKKCWDRVEIVAILAQDTDTMPETVCRVEVGAVDRLLATPPTPG</sequence>
<organism evidence="2 3">
    <name type="scientific">Mycena albidolilacea</name>
    <dbReference type="NCBI Taxonomy" id="1033008"/>
    <lineage>
        <taxon>Eukaryota</taxon>
        <taxon>Fungi</taxon>
        <taxon>Dikarya</taxon>
        <taxon>Basidiomycota</taxon>
        <taxon>Agaricomycotina</taxon>
        <taxon>Agaricomycetes</taxon>
        <taxon>Agaricomycetidae</taxon>
        <taxon>Agaricales</taxon>
        <taxon>Marasmiineae</taxon>
        <taxon>Mycenaceae</taxon>
        <taxon>Mycena</taxon>
    </lineage>
</organism>
<reference evidence="2" key="1">
    <citation type="submission" date="2023-03" db="EMBL/GenBank/DDBJ databases">
        <title>Massive genome expansion in bonnet fungi (Mycena s.s.) driven by repeated elements and novel gene families across ecological guilds.</title>
        <authorList>
            <consortium name="Lawrence Berkeley National Laboratory"/>
            <person name="Harder C.B."/>
            <person name="Miyauchi S."/>
            <person name="Viragh M."/>
            <person name="Kuo A."/>
            <person name="Thoen E."/>
            <person name="Andreopoulos B."/>
            <person name="Lu D."/>
            <person name="Skrede I."/>
            <person name="Drula E."/>
            <person name="Henrissat B."/>
            <person name="Morin E."/>
            <person name="Kohler A."/>
            <person name="Barry K."/>
            <person name="LaButti K."/>
            <person name="Morin E."/>
            <person name="Salamov A."/>
            <person name="Lipzen A."/>
            <person name="Mereny Z."/>
            <person name="Hegedus B."/>
            <person name="Baldrian P."/>
            <person name="Stursova M."/>
            <person name="Weitz H."/>
            <person name="Taylor A."/>
            <person name="Grigoriev I.V."/>
            <person name="Nagy L.G."/>
            <person name="Martin F."/>
            <person name="Kauserud H."/>
        </authorList>
    </citation>
    <scope>NUCLEOTIDE SEQUENCE</scope>
    <source>
        <strain evidence="2">CBHHK002</strain>
    </source>
</reference>
<evidence type="ECO:0000313" key="3">
    <source>
        <dbReference type="Proteomes" id="UP001218218"/>
    </source>
</evidence>
<comment type="caution">
    <text evidence="2">The sequence shown here is derived from an EMBL/GenBank/DDBJ whole genome shotgun (WGS) entry which is preliminary data.</text>
</comment>
<evidence type="ECO:0000256" key="1">
    <source>
        <dbReference type="SAM" id="MobiDB-lite"/>
    </source>
</evidence>
<keyword evidence="3" id="KW-1185">Reference proteome</keyword>
<proteinExistence type="predicted"/>
<accession>A0AAD7E904</accession>
<dbReference type="EMBL" id="JARIHO010000113">
    <property type="protein sequence ID" value="KAJ7302698.1"/>
    <property type="molecule type" value="Genomic_DNA"/>
</dbReference>
<dbReference type="AlphaFoldDB" id="A0AAD7E904"/>
<evidence type="ECO:0000313" key="2">
    <source>
        <dbReference type="EMBL" id="KAJ7302698.1"/>
    </source>
</evidence>
<protein>
    <submittedName>
        <fullName evidence="2">Uncharacterized protein</fullName>
    </submittedName>
</protein>
<feature type="region of interest" description="Disordered" evidence="1">
    <location>
        <begin position="349"/>
        <end position="386"/>
    </location>
</feature>
<dbReference type="Proteomes" id="UP001218218">
    <property type="component" value="Unassembled WGS sequence"/>
</dbReference>
<name>A0AAD7E904_9AGAR</name>